<dbReference type="GO" id="GO:0016740">
    <property type="term" value="F:transferase activity"/>
    <property type="evidence" value="ECO:0007669"/>
    <property type="project" value="UniProtKB-KW"/>
</dbReference>
<dbReference type="EMBL" id="SOHE01000074">
    <property type="protein sequence ID" value="TFD46363.1"/>
    <property type="molecule type" value="Genomic_DNA"/>
</dbReference>
<sequence length="301" mass="33398">MTEPYRSATAVEAAIRDAARNAFASDRSMSTQDRIRQEHFRRFLSRIFSGRDDSGWLLKGGTGLLARVASGRRTTDVDLFRANNTLDGALAELIRLASIDLGDFFRFVYAKRQSAVGGDQQAYTDGYGVDFDVYIGADKKEPLHVDLVVGAIITDDVTVSAPANQLDLPRLPSNDYRLYPIVDQIADKVCATMADYNGRPSSREKDLVDLVVIAKTQTLSADALRRAIDAEARVRSLVTFAELTIPPTWGRLYAKQAKDVPFCADYRTVDLAAELMRVFIDMVLHHEVAGKTWSPDSLAWT</sequence>
<reference evidence="1 2" key="1">
    <citation type="submission" date="2019-03" db="EMBL/GenBank/DDBJ databases">
        <title>Genomics of glacier-inhabiting Cryobacterium strains.</title>
        <authorList>
            <person name="Liu Q."/>
            <person name="Xin Y.-H."/>
        </authorList>
    </citation>
    <scope>NUCLEOTIDE SEQUENCE [LARGE SCALE GENOMIC DNA]</scope>
    <source>
        <strain evidence="1 2">Hh14</strain>
    </source>
</reference>
<keyword evidence="1" id="KW-0808">Transferase</keyword>
<dbReference type="RefSeq" id="WP_134520788.1">
    <property type="nucleotide sequence ID" value="NZ_SOHE01000074.1"/>
</dbReference>
<keyword evidence="2" id="KW-1185">Reference proteome</keyword>
<dbReference type="InterPro" id="IPR014942">
    <property type="entry name" value="AbiEii"/>
</dbReference>
<dbReference type="OrthoDB" id="4084402at2"/>
<gene>
    <name evidence="1" type="ORF">E3T55_17280</name>
</gene>
<evidence type="ECO:0000313" key="1">
    <source>
        <dbReference type="EMBL" id="TFD46363.1"/>
    </source>
</evidence>
<organism evidence="1 2">
    <name type="scientific">Cryobacterium frigoriphilum</name>
    <dbReference type="NCBI Taxonomy" id="1259150"/>
    <lineage>
        <taxon>Bacteria</taxon>
        <taxon>Bacillati</taxon>
        <taxon>Actinomycetota</taxon>
        <taxon>Actinomycetes</taxon>
        <taxon>Micrococcales</taxon>
        <taxon>Microbacteriaceae</taxon>
        <taxon>Cryobacterium</taxon>
    </lineage>
</organism>
<dbReference type="Proteomes" id="UP000297447">
    <property type="component" value="Unassembled WGS sequence"/>
</dbReference>
<evidence type="ECO:0000313" key="2">
    <source>
        <dbReference type="Proteomes" id="UP000297447"/>
    </source>
</evidence>
<comment type="caution">
    <text evidence="1">The sequence shown here is derived from an EMBL/GenBank/DDBJ whole genome shotgun (WGS) entry which is preliminary data.</text>
</comment>
<dbReference type="Pfam" id="PF08843">
    <property type="entry name" value="AbiEii"/>
    <property type="match status" value="1"/>
</dbReference>
<accession>A0A4R8ZUQ1</accession>
<protein>
    <submittedName>
        <fullName evidence="1">Nucleotidyl transferase AbiEii/AbiGii toxin family protein</fullName>
    </submittedName>
</protein>
<proteinExistence type="predicted"/>
<dbReference type="AlphaFoldDB" id="A0A4R8ZUQ1"/>
<name>A0A4R8ZUQ1_9MICO</name>